<name>A0A8H5GD37_9AGAR</name>
<accession>A0A8H5GD37</accession>
<gene>
    <name evidence="2" type="ORF">D9758_011713</name>
</gene>
<sequence>MSDLEEFMASPPASPEKNLSARSAGAPDSPFPSALTISEPLRMMADSTSTMTLNLQEYSFIPVSESQTPTAPQTPAQANSLKRGLPTDITEYAMSLSRNVRLKPANHEELALFAQAPPERQSVWTAAQLLVLSQRLDVLQPVDAPFVINASLSGKIEVLSAKTFLDSTASAYLTVPNTKVMDALKRLPELKEALGSKPSMQIISSKVSSRFTHHRNNTKDEISTSLGHFNSDTKTFIGPYTGIVALTRALVASIGKSNEIPVTIPLVVRVAFWRHVYVAEAVKTPNGKPGPDFWKAVDEGLKKIREAKDNDAARISAMFSKVLENDRTKYTDQGQPEDAEIQGLLSAAGTGAA</sequence>
<dbReference type="Proteomes" id="UP000559256">
    <property type="component" value="Unassembled WGS sequence"/>
</dbReference>
<organism evidence="2 3">
    <name type="scientific">Tetrapyrgos nigripes</name>
    <dbReference type="NCBI Taxonomy" id="182062"/>
    <lineage>
        <taxon>Eukaryota</taxon>
        <taxon>Fungi</taxon>
        <taxon>Dikarya</taxon>
        <taxon>Basidiomycota</taxon>
        <taxon>Agaricomycotina</taxon>
        <taxon>Agaricomycetes</taxon>
        <taxon>Agaricomycetidae</taxon>
        <taxon>Agaricales</taxon>
        <taxon>Marasmiineae</taxon>
        <taxon>Marasmiaceae</taxon>
        <taxon>Tetrapyrgos</taxon>
    </lineage>
</organism>
<evidence type="ECO:0000313" key="2">
    <source>
        <dbReference type="EMBL" id="KAF5362743.1"/>
    </source>
</evidence>
<reference evidence="2 3" key="1">
    <citation type="journal article" date="2020" name="ISME J.">
        <title>Uncovering the hidden diversity of litter-decomposition mechanisms in mushroom-forming fungi.</title>
        <authorList>
            <person name="Floudas D."/>
            <person name="Bentzer J."/>
            <person name="Ahren D."/>
            <person name="Johansson T."/>
            <person name="Persson P."/>
            <person name="Tunlid A."/>
        </authorList>
    </citation>
    <scope>NUCLEOTIDE SEQUENCE [LARGE SCALE GENOMIC DNA]</scope>
    <source>
        <strain evidence="2 3">CBS 291.85</strain>
    </source>
</reference>
<keyword evidence="3" id="KW-1185">Reference proteome</keyword>
<evidence type="ECO:0000256" key="1">
    <source>
        <dbReference type="SAM" id="MobiDB-lite"/>
    </source>
</evidence>
<evidence type="ECO:0000313" key="3">
    <source>
        <dbReference type="Proteomes" id="UP000559256"/>
    </source>
</evidence>
<comment type="caution">
    <text evidence="2">The sequence shown here is derived from an EMBL/GenBank/DDBJ whole genome shotgun (WGS) entry which is preliminary data.</text>
</comment>
<dbReference type="OrthoDB" id="3267821at2759"/>
<protein>
    <submittedName>
        <fullName evidence="2">Uncharacterized protein</fullName>
    </submittedName>
</protein>
<dbReference type="AlphaFoldDB" id="A0A8H5GD37"/>
<proteinExistence type="predicted"/>
<dbReference type="EMBL" id="JAACJM010000037">
    <property type="protein sequence ID" value="KAF5362743.1"/>
    <property type="molecule type" value="Genomic_DNA"/>
</dbReference>
<feature type="region of interest" description="Disordered" evidence="1">
    <location>
        <begin position="1"/>
        <end position="33"/>
    </location>
</feature>